<dbReference type="GO" id="GO:0005763">
    <property type="term" value="C:mitochondrial small ribosomal subunit"/>
    <property type="evidence" value="ECO:0007669"/>
    <property type="project" value="InterPro"/>
</dbReference>
<dbReference type="InterPro" id="IPR039193">
    <property type="entry name" value="Ribosomal_uS17m_metazoa"/>
</dbReference>
<keyword evidence="3" id="KW-1185">Reference proteome</keyword>
<dbReference type="InterPro" id="IPR012340">
    <property type="entry name" value="NA-bd_OB-fold"/>
</dbReference>
<reference evidence="2" key="1">
    <citation type="submission" date="2022-08" db="UniProtKB">
        <authorList>
            <consortium name="EnsemblMetazoa"/>
        </authorList>
    </citation>
    <scope>IDENTIFICATION</scope>
    <source>
        <strain evidence="2">05x7-T-G4-1.051#20</strain>
    </source>
</reference>
<evidence type="ECO:0000313" key="2">
    <source>
        <dbReference type="EnsemblMetazoa" id="G21992.1:cds"/>
    </source>
</evidence>
<name>A0A8W8K1A8_MAGGI</name>
<evidence type="ECO:0000256" key="1">
    <source>
        <dbReference type="SAM" id="MobiDB-lite"/>
    </source>
</evidence>
<feature type="region of interest" description="Disordered" evidence="1">
    <location>
        <begin position="175"/>
        <end position="196"/>
    </location>
</feature>
<evidence type="ECO:0000313" key="3">
    <source>
        <dbReference type="Proteomes" id="UP000005408"/>
    </source>
</evidence>
<proteinExistence type="predicted"/>
<sequence>MPLRLNVAKEKFRVYKKLPKNILRQQGVEVKPPERPVRDIFAGTVMKRSVGTPETLKVRVLKLKLDTYITKYYYKRLDYWVLEKDLKVKIGDLVLIRLMDEAYSPRVKFEIYKYLHQLGEMICPVTGQGVRGLEYVDPARTDHIGNFPEKWQDNVMNNTMVQRMRLLELGRELETKEQELNNDDEDDDDDDGETFV</sequence>
<dbReference type="OMA" id="QLGEMIC"/>
<dbReference type="PANTHER" id="PTHR24088">
    <property type="entry name" value="28S RIBOSOMAL PROTEIN S17, MITOCHONDRIAL"/>
    <property type="match status" value="1"/>
</dbReference>
<dbReference type="GO" id="GO:0032543">
    <property type="term" value="P:mitochondrial translation"/>
    <property type="evidence" value="ECO:0007669"/>
    <property type="project" value="TreeGrafter"/>
</dbReference>
<dbReference type="Gene3D" id="2.40.50.140">
    <property type="entry name" value="Nucleic acid-binding proteins"/>
    <property type="match status" value="1"/>
</dbReference>
<protein>
    <recommendedName>
        <fullName evidence="4">28S ribosomal protein S17, mitochondrial</fullName>
    </recommendedName>
</protein>
<dbReference type="OrthoDB" id="274752at2759"/>
<organism evidence="2 3">
    <name type="scientific">Magallana gigas</name>
    <name type="common">Pacific oyster</name>
    <name type="synonym">Crassostrea gigas</name>
    <dbReference type="NCBI Taxonomy" id="29159"/>
    <lineage>
        <taxon>Eukaryota</taxon>
        <taxon>Metazoa</taxon>
        <taxon>Spiralia</taxon>
        <taxon>Lophotrochozoa</taxon>
        <taxon>Mollusca</taxon>
        <taxon>Bivalvia</taxon>
        <taxon>Autobranchia</taxon>
        <taxon>Pteriomorphia</taxon>
        <taxon>Ostreida</taxon>
        <taxon>Ostreoidea</taxon>
        <taxon>Ostreidae</taxon>
        <taxon>Magallana</taxon>
    </lineage>
</organism>
<dbReference type="SUPFAM" id="SSF50249">
    <property type="entry name" value="Nucleic acid-binding proteins"/>
    <property type="match status" value="1"/>
</dbReference>
<evidence type="ECO:0008006" key="4">
    <source>
        <dbReference type="Google" id="ProtNLM"/>
    </source>
</evidence>
<dbReference type="PANTHER" id="PTHR24088:SF0">
    <property type="entry name" value="SMALL RIBOSOMAL SUBUNIT PROTEIN US17M"/>
    <property type="match status" value="1"/>
</dbReference>
<dbReference type="GO" id="GO:0003735">
    <property type="term" value="F:structural constituent of ribosome"/>
    <property type="evidence" value="ECO:0007669"/>
    <property type="project" value="InterPro"/>
</dbReference>
<dbReference type="AlphaFoldDB" id="A0A8W8K1A8"/>
<feature type="compositionally biased region" description="Acidic residues" evidence="1">
    <location>
        <begin position="180"/>
        <end position="196"/>
    </location>
</feature>
<accession>A0A8W8K1A8</accession>
<dbReference type="EnsemblMetazoa" id="G21992.1">
    <property type="protein sequence ID" value="G21992.1:cds"/>
    <property type="gene ID" value="G21992"/>
</dbReference>
<dbReference type="EnsemblMetazoa" id="G21992.2">
    <property type="protein sequence ID" value="G21992.2:cds"/>
    <property type="gene ID" value="G21992"/>
</dbReference>
<dbReference type="Proteomes" id="UP000005408">
    <property type="component" value="Unassembled WGS sequence"/>
</dbReference>